<accession>A0ABD5QVY2</accession>
<organism evidence="2 3">
    <name type="scientific">Halorubrum glutamatedens</name>
    <dbReference type="NCBI Taxonomy" id="2707018"/>
    <lineage>
        <taxon>Archaea</taxon>
        <taxon>Methanobacteriati</taxon>
        <taxon>Methanobacteriota</taxon>
        <taxon>Stenosarchaea group</taxon>
        <taxon>Halobacteria</taxon>
        <taxon>Halobacteriales</taxon>
        <taxon>Haloferacaceae</taxon>
        <taxon>Halorubrum</taxon>
    </lineage>
</organism>
<dbReference type="RefSeq" id="WP_122104571.1">
    <property type="nucleotide sequence ID" value="NZ_JBHSKV010000024.1"/>
</dbReference>
<dbReference type="SUPFAM" id="SSF51126">
    <property type="entry name" value="Pectin lyase-like"/>
    <property type="match status" value="2"/>
</dbReference>
<dbReference type="InterPro" id="IPR039448">
    <property type="entry name" value="Beta_helix"/>
</dbReference>
<dbReference type="Gene3D" id="2.160.20.10">
    <property type="entry name" value="Single-stranded right-handed beta-helix, Pectin lyase-like"/>
    <property type="match status" value="1"/>
</dbReference>
<dbReference type="InterPro" id="IPR012334">
    <property type="entry name" value="Pectin_lyas_fold"/>
</dbReference>
<keyword evidence="3" id="KW-1185">Reference proteome</keyword>
<feature type="domain" description="Right handed beta helix" evidence="1">
    <location>
        <begin position="123"/>
        <end position="273"/>
    </location>
</feature>
<dbReference type="Pfam" id="PF13229">
    <property type="entry name" value="Beta_helix"/>
    <property type="match status" value="2"/>
</dbReference>
<name>A0ABD5QVY2_9EURY</name>
<evidence type="ECO:0000259" key="1">
    <source>
        <dbReference type="Pfam" id="PF13229"/>
    </source>
</evidence>
<reference evidence="2 3" key="1">
    <citation type="journal article" date="2019" name="Int. J. Syst. Evol. Microbiol.">
        <title>The Global Catalogue of Microorganisms (GCM) 10K type strain sequencing project: providing services to taxonomists for standard genome sequencing and annotation.</title>
        <authorList>
            <consortium name="The Broad Institute Genomics Platform"/>
            <consortium name="The Broad Institute Genome Sequencing Center for Infectious Disease"/>
            <person name="Wu L."/>
            <person name="Ma J."/>
        </authorList>
    </citation>
    <scope>NUCLEOTIDE SEQUENCE [LARGE SCALE GENOMIC DNA]</scope>
    <source>
        <strain evidence="2 3">CGMCC 1.16026</strain>
    </source>
</reference>
<evidence type="ECO:0000313" key="2">
    <source>
        <dbReference type="EMBL" id="MFC5136281.1"/>
    </source>
</evidence>
<dbReference type="AlphaFoldDB" id="A0ABD5QVY2"/>
<feature type="domain" description="Right handed beta helix" evidence="1">
    <location>
        <begin position="275"/>
        <end position="389"/>
    </location>
</feature>
<sequence>MFEPFTVDSSRREVLKASAIGVGASVGLVGTASSAGDTVEFDETITITPDDSGTTFVQTADFDGRVRIRPGVENVTVDGNGYTITGGGVGGGSYLGAVITDLTLRNLHLPDGSVGVDELDGLVLRNNVIQGFESESAFGVRAVDNTVAGLIRLFENQSENVFARNVAAGIRFDDDLMGSHRLSNNFVLGRTRGPGIQVAVTNSFDGRIRFVDNYVTNADGAGIYLEDTHDLKPVLSGNVIIGNGSHGLSTDSRVASVSGNTFVGNGGDGVNASVGTFTKNAAMSNDGIGFDIRIDRDCLRNVAVSNGGGGFRVESDGSKVKFNRATGNDAGGVVLDGSGFPFRKNNVTANGGDGLVIAADDSGITRNYVCGNDGEQLVDGGDDNRFANNLVC</sequence>
<proteinExistence type="predicted"/>
<protein>
    <submittedName>
        <fullName evidence="2">Right-handed parallel beta-helix repeat-containing protein</fullName>
    </submittedName>
</protein>
<dbReference type="InterPro" id="IPR011050">
    <property type="entry name" value="Pectin_lyase_fold/virulence"/>
</dbReference>
<dbReference type="EMBL" id="JBHSKV010000024">
    <property type="protein sequence ID" value="MFC5136281.1"/>
    <property type="molecule type" value="Genomic_DNA"/>
</dbReference>
<evidence type="ECO:0000313" key="3">
    <source>
        <dbReference type="Proteomes" id="UP001596145"/>
    </source>
</evidence>
<comment type="caution">
    <text evidence="2">The sequence shown here is derived from an EMBL/GenBank/DDBJ whole genome shotgun (WGS) entry which is preliminary data.</text>
</comment>
<dbReference type="SMART" id="SM00710">
    <property type="entry name" value="PbH1"/>
    <property type="match status" value="6"/>
</dbReference>
<gene>
    <name evidence="2" type="ORF">ACFPJA_16350</name>
</gene>
<dbReference type="InterPro" id="IPR006626">
    <property type="entry name" value="PbH1"/>
</dbReference>
<dbReference type="Proteomes" id="UP001596145">
    <property type="component" value="Unassembled WGS sequence"/>
</dbReference>